<evidence type="ECO:0000256" key="1">
    <source>
        <dbReference type="ARBA" id="ARBA00004141"/>
    </source>
</evidence>
<evidence type="ECO:0000256" key="7">
    <source>
        <dbReference type="SAM" id="Phobius"/>
    </source>
</evidence>
<dbReference type="PANTHER" id="PTHR23511">
    <property type="entry name" value="SYNAPTIC VESICLE GLYCOPROTEIN 2"/>
    <property type="match status" value="1"/>
</dbReference>
<organism evidence="8 9">
    <name type="scientific">Rhamnusium bicolor</name>
    <dbReference type="NCBI Taxonomy" id="1586634"/>
    <lineage>
        <taxon>Eukaryota</taxon>
        <taxon>Metazoa</taxon>
        <taxon>Ecdysozoa</taxon>
        <taxon>Arthropoda</taxon>
        <taxon>Hexapoda</taxon>
        <taxon>Insecta</taxon>
        <taxon>Pterygota</taxon>
        <taxon>Neoptera</taxon>
        <taxon>Endopterygota</taxon>
        <taxon>Coleoptera</taxon>
        <taxon>Polyphaga</taxon>
        <taxon>Cucujiformia</taxon>
        <taxon>Chrysomeloidea</taxon>
        <taxon>Cerambycidae</taxon>
        <taxon>Lepturinae</taxon>
        <taxon>Rhagiini</taxon>
        <taxon>Rhamnusium</taxon>
    </lineage>
</organism>
<name>A0AAV8ZN21_9CUCU</name>
<dbReference type="PANTHER" id="PTHR23511:SF35">
    <property type="entry name" value="MAJOR FACILITATOR SUPERFAMILY (MFS) PROFILE DOMAIN-CONTAINING PROTEIN"/>
    <property type="match status" value="1"/>
</dbReference>
<evidence type="ECO:0000313" key="8">
    <source>
        <dbReference type="EMBL" id="KAJ8965427.1"/>
    </source>
</evidence>
<dbReference type="InterPro" id="IPR005828">
    <property type="entry name" value="MFS_sugar_transport-like"/>
</dbReference>
<keyword evidence="4 7" id="KW-0812">Transmembrane</keyword>
<feature type="non-terminal residue" evidence="8">
    <location>
        <position position="1"/>
    </location>
</feature>
<feature type="transmembrane region" description="Helical" evidence="7">
    <location>
        <begin position="69"/>
        <end position="87"/>
    </location>
</feature>
<sequence length="158" mass="18005">VFHISGPTAIIFVYFDEFLSTSIKSKSTACLVIFVALAMIYLPCLGWFLLQQVFDIEFLGLHLNNWRMYILVNSVPSAITAIGLSALPESPKYLYYSGKHKEALEVLKKMYSHNTGNSEDTFPVESLNNKVSFEKSNNTKKVYGDIFLIKSYRYSNHL</sequence>
<keyword evidence="5 7" id="KW-1133">Transmembrane helix</keyword>
<feature type="transmembrane region" description="Helical" evidence="7">
    <location>
        <begin position="29"/>
        <end position="49"/>
    </location>
</feature>
<evidence type="ECO:0000256" key="2">
    <source>
        <dbReference type="ARBA" id="ARBA00008335"/>
    </source>
</evidence>
<keyword evidence="6 7" id="KW-0472">Membrane</keyword>
<evidence type="ECO:0000256" key="5">
    <source>
        <dbReference type="ARBA" id="ARBA00022989"/>
    </source>
</evidence>
<reference evidence="8" key="1">
    <citation type="journal article" date="2023" name="Insect Mol. Biol.">
        <title>Genome sequencing provides insights into the evolution of gene families encoding plant cell wall-degrading enzymes in longhorned beetles.</title>
        <authorList>
            <person name="Shin N.R."/>
            <person name="Okamura Y."/>
            <person name="Kirsch R."/>
            <person name="Pauchet Y."/>
        </authorList>
    </citation>
    <scope>NUCLEOTIDE SEQUENCE</scope>
    <source>
        <strain evidence="8">RBIC_L_NR</strain>
    </source>
</reference>
<accession>A0AAV8ZN21</accession>
<dbReference type="InterPro" id="IPR036259">
    <property type="entry name" value="MFS_trans_sf"/>
</dbReference>
<dbReference type="Gene3D" id="1.20.1250.20">
    <property type="entry name" value="MFS general substrate transporter like domains"/>
    <property type="match status" value="1"/>
</dbReference>
<dbReference type="SUPFAM" id="SSF103473">
    <property type="entry name" value="MFS general substrate transporter"/>
    <property type="match status" value="1"/>
</dbReference>
<dbReference type="GO" id="GO:0022857">
    <property type="term" value="F:transmembrane transporter activity"/>
    <property type="evidence" value="ECO:0007669"/>
    <property type="project" value="InterPro"/>
</dbReference>
<proteinExistence type="inferred from homology"/>
<gene>
    <name evidence="8" type="ORF">NQ314_004180</name>
</gene>
<comment type="caution">
    <text evidence="8">The sequence shown here is derived from an EMBL/GenBank/DDBJ whole genome shotgun (WGS) entry which is preliminary data.</text>
</comment>
<dbReference type="Proteomes" id="UP001162156">
    <property type="component" value="Unassembled WGS sequence"/>
</dbReference>
<dbReference type="Pfam" id="PF00083">
    <property type="entry name" value="Sugar_tr"/>
    <property type="match status" value="1"/>
</dbReference>
<protein>
    <submittedName>
        <fullName evidence="8">Uncharacterized protein</fullName>
    </submittedName>
</protein>
<comment type="subcellular location">
    <subcellularLocation>
        <location evidence="1">Membrane</location>
        <topology evidence="1">Multi-pass membrane protein</topology>
    </subcellularLocation>
</comment>
<comment type="similarity">
    <text evidence="2">Belongs to the major facilitator superfamily.</text>
</comment>
<evidence type="ECO:0000256" key="4">
    <source>
        <dbReference type="ARBA" id="ARBA00022692"/>
    </source>
</evidence>
<keyword evidence="9" id="KW-1185">Reference proteome</keyword>
<evidence type="ECO:0000256" key="3">
    <source>
        <dbReference type="ARBA" id="ARBA00022448"/>
    </source>
</evidence>
<evidence type="ECO:0000256" key="6">
    <source>
        <dbReference type="ARBA" id="ARBA00023136"/>
    </source>
</evidence>
<keyword evidence="3" id="KW-0813">Transport</keyword>
<evidence type="ECO:0000313" key="9">
    <source>
        <dbReference type="Proteomes" id="UP001162156"/>
    </source>
</evidence>
<dbReference type="AlphaFoldDB" id="A0AAV8ZN21"/>
<dbReference type="EMBL" id="JANEYF010001228">
    <property type="protein sequence ID" value="KAJ8965427.1"/>
    <property type="molecule type" value="Genomic_DNA"/>
</dbReference>
<dbReference type="GO" id="GO:0016020">
    <property type="term" value="C:membrane"/>
    <property type="evidence" value="ECO:0007669"/>
    <property type="project" value="UniProtKB-SubCell"/>
</dbReference>